<sequence>MLSEDQQKMFNGFYGSARNNKILEPKTTLMIHLASAMAVSCYP</sequence>
<keyword evidence="2" id="KW-1185">Reference proteome</keyword>
<evidence type="ECO:0000313" key="2">
    <source>
        <dbReference type="Proteomes" id="UP000198744"/>
    </source>
</evidence>
<dbReference type="RefSeq" id="WP_272936641.1">
    <property type="nucleotide sequence ID" value="NZ_FOBS01000028.1"/>
</dbReference>
<proteinExistence type="predicted"/>
<dbReference type="EMBL" id="FOBS01000028">
    <property type="protein sequence ID" value="SEM63379.1"/>
    <property type="molecule type" value="Genomic_DNA"/>
</dbReference>
<evidence type="ECO:0008006" key="3">
    <source>
        <dbReference type="Google" id="ProtNLM"/>
    </source>
</evidence>
<dbReference type="SUPFAM" id="SSF69118">
    <property type="entry name" value="AhpD-like"/>
    <property type="match status" value="1"/>
</dbReference>
<organism evidence="1 2">
    <name type="scientific">Syntrophus gentianae</name>
    <dbReference type="NCBI Taxonomy" id="43775"/>
    <lineage>
        <taxon>Bacteria</taxon>
        <taxon>Pseudomonadati</taxon>
        <taxon>Thermodesulfobacteriota</taxon>
        <taxon>Syntrophia</taxon>
        <taxon>Syntrophales</taxon>
        <taxon>Syntrophaceae</taxon>
        <taxon>Syntrophus</taxon>
    </lineage>
</organism>
<evidence type="ECO:0000313" key="1">
    <source>
        <dbReference type="EMBL" id="SEM63379.1"/>
    </source>
</evidence>
<dbReference type="Proteomes" id="UP000198744">
    <property type="component" value="Unassembled WGS sequence"/>
</dbReference>
<reference evidence="1 2" key="1">
    <citation type="submission" date="2016-10" db="EMBL/GenBank/DDBJ databases">
        <authorList>
            <person name="de Groot N.N."/>
        </authorList>
    </citation>
    <scope>NUCLEOTIDE SEQUENCE [LARGE SCALE GENOMIC DNA]</scope>
    <source>
        <strain evidence="1 2">DSM 8423</strain>
    </source>
</reference>
<dbReference type="InterPro" id="IPR029032">
    <property type="entry name" value="AhpD-like"/>
</dbReference>
<protein>
    <recommendedName>
        <fullName evidence="3">Carboxymuconolactone decarboxylase family protein</fullName>
    </recommendedName>
</protein>
<accession>A0A1H8A0R1</accession>
<dbReference type="AlphaFoldDB" id="A0A1H8A0R1"/>
<name>A0A1H8A0R1_9BACT</name>
<gene>
    <name evidence="1" type="ORF">SAMN04489760_12836</name>
</gene>